<dbReference type="InterPro" id="IPR036165">
    <property type="entry name" value="YefM-like_sf"/>
</dbReference>
<dbReference type="eggNOG" id="COG2161">
    <property type="taxonomic scope" value="Bacteria"/>
</dbReference>
<reference evidence="3 4" key="1">
    <citation type="submission" date="2009-01" db="EMBL/GenBank/DDBJ databases">
        <authorList>
            <person name="Madupu R."/>
            <person name="Sebastian Y."/>
            <person name="Durkin A.S."/>
            <person name="Torralba M."/>
            <person name="Methe B."/>
            <person name="Sutton G.G."/>
            <person name="Strausberg R.L."/>
            <person name="Nelson K.E."/>
        </authorList>
    </citation>
    <scope>NUCLEOTIDE SEQUENCE [LARGE SCALE GENOMIC DNA]</scope>
    <source>
        <strain evidence="3 4">ATCC 49626</strain>
    </source>
</reference>
<comment type="function">
    <text evidence="2">Antitoxin component of a type II toxin-antitoxin (TA) system.</text>
</comment>
<dbReference type="InterPro" id="IPR006442">
    <property type="entry name" value="Antitoxin_Phd/YefM"/>
</dbReference>
<dbReference type="EMBL" id="ACFE01000003">
    <property type="protein sequence ID" value="EEE17147.1"/>
    <property type="molecule type" value="Genomic_DNA"/>
</dbReference>
<proteinExistence type="inferred from homology"/>
<evidence type="ECO:0000256" key="1">
    <source>
        <dbReference type="ARBA" id="ARBA00009981"/>
    </source>
</evidence>
<dbReference type="Proteomes" id="UP000004070">
    <property type="component" value="Unassembled WGS sequence"/>
</dbReference>
<dbReference type="Pfam" id="PF02604">
    <property type="entry name" value="PhdYeFM_antitox"/>
    <property type="match status" value="1"/>
</dbReference>
<organism evidence="3 4">
    <name type="scientific">Lancefieldella rimae (strain ATCC 49626 / DSM 7090 / CCUG 31168 / NBRC 15546 / VPI D140H-11A)</name>
    <name type="common">Atopobium rimae</name>
    <dbReference type="NCBI Taxonomy" id="553184"/>
    <lineage>
        <taxon>Bacteria</taxon>
        <taxon>Bacillati</taxon>
        <taxon>Actinomycetota</taxon>
        <taxon>Coriobacteriia</taxon>
        <taxon>Coriobacteriales</taxon>
        <taxon>Atopobiaceae</taxon>
        <taxon>Lancefieldella</taxon>
    </lineage>
</organism>
<comment type="caution">
    <text evidence="3">The sequence shown here is derived from an EMBL/GenBank/DDBJ whole genome shotgun (WGS) entry which is preliminary data.</text>
</comment>
<dbReference type="Gene3D" id="3.40.1620.10">
    <property type="entry name" value="YefM-like domain"/>
    <property type="match status" value="1"/>
</dbReference>
<accession>B9CNA1</accession>
<gene>
    <name evidence="3" type="ORF">ATORI0001_1060</name>
</gene>
<evidence type="ECO:0000313" key="4">
    <source>
        <dbReference type="Proteomes" id="UP000004070"/>
    </source>
</evidence>
<dbReference type="AlphaFoldDB" id="B9CNA1"/>
<evidence type="ECO:0000313" key="3">
    <source>
        <dbReference type="EMBL" id="EEE17147.1"/>
    </source>
</evidence>
<sequence>MATCVPIKDMRDTAQFLKLVQSSNEPITVTKNGYSELVVMRAEDYDTLQDELEINKEKAHLFASLLASDDELRKGETYNAFDVLDELREKYDL</sequence>
<comment type="similarity">
    <text evidence="1 2">Belongs to the phD/YefM antitoxin family.</text>
</comment>
<dbReference type="NCBIfam" id="TIGR01552">
    <property type="entry name" value="phd_fam"/>
    <property type="match status" value="1"/>
</dbReference>
<name>B9CNA1_LANR4</name>
<dbReference type="SUPFAM" id="SSF143120">
    <property type="entry name" value="YefM-like"/>
    <property type="match status" value="1"/>
</dbReference>
<protein>
    <recommendedName>
        <fullName evidence="2">Antitoxin</fullName>
    </recommendedName>
</protein>
<evidence type="ECO:0000256" key="2">
    <source>
        <dbReference type="RuleBase" id="RU362080"/>
    </source>
</evidence>